<feature type="transmembrane region" description="Helical" evidence="7">
    <location>
        <begin position="262"/>
        <end position="280"/>
    </location>
</feature>
<feature type="transmembrane region" description="Helical" evidence="7">
    <location>
        <begin position="7"/>
        <end position="25"/>
    </location>
</feature>
<dbReference type="InterPro" id="IPR037185">
    <property type="entry name" value="EmrE-like"/>
</dbReference>
<feature type="domain" description="EamA" evidence="8">
    <location>
        <begin position="10"/>
        <end position="137"/>
    </location>
</feature>
<evidence type="ECO:0000256" key="6">
    <source>
        <dbReference type="ARBA" id="ARBA00023136"/>
    </source>
</evidence>
<gene>
    <name evidence="9" type="ORF">A8990_12760</name>
</gene>
<comment type="similarity">
    <text evidence="2">Belongs to the EamA transporter family.</text>
</comment>
<dbReference type="OrthoDB" id="149142at2"/>
<evidence type="ECO:0000313" key="10">
    <source>
        <dbReference type="Proteomes" id="UP000256304"/>
    </source>
</evidence>
<evidence type="ECO:0000256" key="7">
    <source>
        <dbReference type="SAM" id="Phobius"/>
    </source>
</evidence>
<comment type="caution">
    <text evidence="9">The sequence shown here is derived from an EMBL/GenBank/DDBJ whole genome shotgun (WGS) entry which is preliminary data.</text>
</comment>
<sequence>MKNNFQYLGLVLLATMLMGIAFPIGKLGLLYAPPFFLMGIRYIMAGGILALIVKRKPLPKSLKQWIQVFIIGLLQSAGVMGCVYYSMQWISSSESAILTFMSPLLVIILSTILLGNHYRFQVWIGVCFGFVGVFLTFGFNMNISTGTIIGFMGAVCFALSTILVKRWGQVFEMQVLTAYQMLSGGIVLIILSLLLEHSYFIFSLNSVFILLFLVILCSIVQFSVWFYLLQKGDPGKTSSFLFLAPFFGVISSWLLLGEQLKWYVGLGGVFIGTGVFLVNWKVTQKQSSN</sequence>
<proteinExistence type="inferred from homology"/>
<feature type="transmembrane region" description="Helical" evidence="7">
    <location>
        <begin position="31"/>
        <end position="53"/>
    </location>
</feature>
<dbReference type="Gene3D" id="1.10.3730.20">
    <property type="match status" value="1"/>
</dbReference>
<feature type="transmembrane region" description="Helical" evidence="7">
    <location>
        <begin position="122"/>
        <end position="139"/>
    </location>
</feature>
<keyword evidence="6 7" id="KW-0472">Membrane</keyword>
<evidence type="ECO:0000256" key="4">
    <source>
        <dbReference type="ARBA" id="ARBA00022692"/>
    </source>
</evidence>
<dbReference type="Pfam" id="PF00892">
    <property type="entry name" value="EamA"/>
    <property type="match status" value="2"/>
</dbReference>
<feature type="transmembrane region" description="Helical" evidence="7">
    <location>
        <begin position="207"/>
        <end position="228"/>
    </location>
</feature>
<keyword evidence="3" id="KW-1003">Cell membrane</keyword>
<dbReference type="SUPFAM" id="SSF103481">
    <property type="entry name" value="Multidrug resistance efflux transporter EmrE"/>
    <property type="match status" value="2"/>
</dbReference>
<keyword evidence="5 7" id="KW-1133">Transmembrane helix</keyword>
<dbReference type="RefSeq" id="WP_116190924.1">
    <property type="nucleotide sequence ID" value="NZ_QTTN01000027.1"/>
</dbReference>
<evidence type="ECO:0000259" key="8">
    <source>
        <dbReference type="Pfam" id="PF00892"/>
    </source>
</evidence>
<name>A0A3D9RQX2_9BACL</name>
<feature type="transmembrane region" description="Helical" evidence="7">
    <location>
        <begin position="65"/>
        <end position="90"/>
    </location>
</feature>
<protein>
    <submittedName>
        <fullName evidence="9">Threonine/homoserine efflux transporter RhtA</fullName>
    </submittedName>
</protein>
<dbReference type="InterPro" id="IPR000620">
    <property type="entry name" value="EamA_dom"/>
</dbReference>
<keyword evidence="10" id="KW-1185">Reference proteome</keyword>
<feature type="transmembrane region" description="Helical" evidence="7">
    <location>
        <begin position="96"/>
        <end position="115"/>
    </location>
</feature>
<evidence type="ECO:0000256" key="1">
    <source>
        <dbReference type="ARBA" id="ARBA00004651"/>
    </source>
</evidence>
<evidence type="ECO:0000256" key="2">
    <source>
        <dbReference type="ARBA" id="ARBA00007362"/>
    </source>
</evidence>
<dbReference type="AlphaFoldDB" id="A0A3D9RQX2"/>
<organism evidence="9 10">
    <name type="scientific">Paenibacillus taihuensis</name>
    <dbReference type="NCBI Taxonomy" id="1156355"/>
    <lineage>
        <taxon>Bacteria</taxon>
        <taxon>Bacillati</taxon>
        <taxon>Bacillota</taxon>
        <taxon>Bacilli</taxon>
        <taxon>Bacillales</taxon>
        <taxon>Paenibacillaceae</taxon>
        <taxon>Paenibacillus</taxon>
    </lineage>
</organism>
<dbReference type="GO" id="GO:0005886">
    <property type="term" value="C:plasma membrane"/>
    <property type="evidence" value="ECO:0007669"/>
    <property type="project" value="UniProtKB-SubCell"/>
</dbReference>
<reference evidence="9 10" key="1">
    <citation type="submission" date="2018-08" db="EMBL/GenBank/DDBJ databases">
        <title>Genomic Encyclopedia of Type Strains, Phase III (KMG-III): the genomes of soil and plant-associated and newly described type strains.</title>
        <authorList>
            <person name="Whitman W."/>
        </authorList>
    </citation>
    <scope>NUCLEOTIDE SEQUENCE [LARGE SCALE GENOMIC DNA]</scope>
    <source>
        <strain evidence="9 10">CGMCC 1.10966</strain>
    </source>
</reference>
<evidence type="ECO:0000256" key="5">
    <source>
        <dbReference type="ARBA" id="ARBA00022989"/>
    </source>
</evidence>
<dbReference type="EMBL" id="QTTN01000027">
    <property type="protein sequence ID" value="REE77740.1"/>
    <property type="molecule type" value="Genomic_DNA"/>
</dbReference>
<feature type="domain" description="EamA" evidence="8">
    <location>
        <begin position="146"/>
        <end position="279"/>
    </location>
</feature>
<comment type="subcellular location">
    <subcellularLocation>
        <location evidence="1">Cell membrane</location>
        <topology evidence="1">Multi-pass membrane protein</topology>
    </subcellularLocation>
</comment>
<keyword evidence="4 7" id="KW-0812">Transmembrane</keyword>
<evidence type="ECO:0000313" key="9">
    <source>
        <dbReference type="EMBL" id="REE77740.1"/>
    </source>
</evidence>
<feature type="transmembrane region" description="Helical" evidence="7">
    <location>
        <begin position="240"/>
        <end position="256"/>
    </location>
</feature>
<feature type="transmembrane region" description="Helical" evidence="7">
    <location>
        <begin position="176"/>
        <end position="195"/>
    </location>
</feature>
<dbReference type="PANTHER" id="PTHR32322">
    <property type="entry name" value="INNER MEMBRANE TRANSPORTER"/>
    <property type="match status" value="1"/>
</dbReference>
<dbReference type="InterPro" id="IPR050638">
    <property type="entry name" value="AA-Vitamin_Transporters"/>
</dbReference>
<feature type="transmembrane region" description="Helical" evidence="7">
    <location>
        <begin position="145"/>
        <end position="164"/>
    </location>
</feature>
<dbReference type="Proteomes" id="UP000256304">
    <property type="component" value="Unassembled WGS sequence"/>
</dbReference>
<accession>A0A3D9RQX2</accession>
<dbReference type="PANTHER" id="PTHR32322:SF18">
    <property type="entry name" value="S-ADENOSYLMETHIONINE_S-ADENOSYLHOMOCYSTEINE TRANSPORTER"/>
    <property type="match status" value="1"/>
</dbReference>
<evidence type="ECO:0000256" key="3">
    <source>
        <dbReference type="ARBA" id="ARBA00022475"/>
    </source>
</evidence>